<dbReference type="AlphaFoldDB" id="A0A7K7C3E1"/>
<dbReference type="GO" id="GO:0007076">
    <property type="term" value="P:mitotic chromosome condensation"/>
    <property type="evidence" value="ECO:0007669"/>
    <property type="project" value="InterPro"/>
</dbReference>
<dbReference type="Proteomes" id="UP000575874">
    <property type="component" value="Unassembled WGS sequence"/>
</dbReference>
<accession>A0A7K7C3E1</accession>
<dbReference type="PANTHER" id="PTHR14222:SF1">
    <property type="entry name" value="CONDENSIN-2 COMPLEX SUBUNIT D3"/>
    <property type="match status" value="1"/>
</dbReference>
<gene>
    <name evidence="2" type="primary">Ncapd3</name>
    <name evidence="2" type="ORF">APHCOE_R10771</name>
</gene>
<feature type="non-terminal residue" evidence="2">
    <location>
        <position position="1"/>
    </location>
</feature>
<dbReference type="SUPFAM" id="SSF48371">
    <property type="entry name" value="ARM repeat"/>
    <property type="match status" value="1"/>
</dbReference>
<dbReference type="EMBL" id="VZSI01000050">
    <property type="protein sequence ID" value="NWY14952.1"/>
    <property type="molecule type" value="Genomic_DNA"/>
</dbReference>
<reference evidence="2 3" key="1">
    <citation type="submission" date="2019-09" db="EMBL/GenBank/DDBJ databases">
        <title>Bird 10,000 Genomes (B10K) Project - Family phase.</title>
        <authorList>
            <person name="Zhang G."/>
        </authorList>
    </citation>
    <scope>NUCLEOTIDE SEQUENCE [LARGE SCALE GENOMIC DNA]</scope>
    <source>
        <strain evidence="2">OUT-0022</strain>
        <tissue evidence="2">Blood</tissue>
    </source>
</reference>
<evidence type="ECO:0000256" key="1">
    <source>
        <dbReference type="SAM" id="MobiDB-lite"/>
    </source>
</evidence>
<dbReference type="InterPro" id="IPR026971">
    <property type="entry name" value="CND1/NCAPD3"/>
</dbReference>
<dbReference type="InterPro" id="IPR016024">
    <property type="entry name" value="ARM-type_fold"/>
</dbReference>
<name>A0A7K7C3E1_APHCE</name>
<proteinExistence type="predicted"/>
<comment type="caution">
    <text evidence="2">The sequence shown here is derived from an EMBL/GenBank/DDBJ whole genome shotgun (WGS) entry which is preliminary data.</text>
</comment>
<dbReference type="GO" id="GO:0042393">
    <property type="term" value="F:histone binding"/>
    <property type="evidence" value="ECO:0007669"/>
    <property type="project" value="TreeGrafter"/>
</dbReference>
<sequence>WVDTMWDLEFTEVEPLDPRIAEDITADGVDSFTGLYSALAPFAAGEQEGKENVWILFAENSLSHQALVAVLHHFVHVGQQKKANAEQRVFALHAAGLYFLLLEIPGSIINQVFHEVVFDKCLHTLTKCLPRDLRKRKKAHSQSSQSSARRNRKKGRPCRNDSPSVRCLCNLFRYKSLLISKLLARCFSLLRIQREEMLEEEEEEDDEDVYWSREGLLQVRNATFLLLKNFLRLLTKLSLEEKPQCLQNCVQVFVEMTSFEPVLHEFDFSASMDVNQAEYIPEAAFYGLYLLCSPLHGTQDKTLQCVFRRLLYVILMAESSEDSMHEVLPITPAVTSARNLAIKFISSLVDELKEAIYPTLRILLQHICAQVPDKADYRTCAAQALATLLAKLPCAEFASFIAWLYKFSLCEVPSRVFALDAALALLELPERNPGSSLSLEDQRFLKHKFLVQVMVFGRCSDIAPVVRSKALSSLDCCLEMKSAAISESI</sequence>
<feature type="non-terminal residue" evidence="2">
    <location>
        <position position="489"/>
    </location>
</feature>
<protein>
    <submittedName>
        <fullName evidence="2">CNDD3 protein</fullName>
    </submittedName>
</protein>
<dbReference type="GO" id="GO:0010032">
    <property type="term" value="P:meiotic chromosome condensation"/>
    <property type="evidence" value="ECO:0007669"/>
    <property type="project" value="TreeGrafter"/>
</dbReference>
<dbReference type="GO" id="GO:0000779">
    <property type="term" value="C:condensed chromosome, centromeric region"/>
    <property type="evidence" value="ECO:0007669"/>
    <property type="project" value="TreeGrafter"/>
</dbReference>
<dbReference type="PANTHER" id="PTHR14222">
    <property type="entry name" value="CONDENSIN"/>
    <property type="match status" value="1"/>
</dbReference>
<keyword evidence="3" id="KW-1185">Reference proteome</keyword>
<organism evidence="2 3">
    <name type="scientific">Aphelocoma coerulescens</name>
    <name type="common">Florida scrub-jay</name>
    <name type="synonym">Corvus coerulescens</name>
    <dbReference type="NCBI Taxonomy" id="39617"/>
    <lineage>
        <taxon>Eukaryota</taxon>
        <taxon>Metazoa</taxon>
        <taxon>Chordata</taxon>
        <taxon>Craniata</taxon>
        <taxon>Vertebrata</taxon>
        <taxon>Euteleostomi</taxon>
        <taxon>Archelosauria</taxon>
        <taxon>Archosauria</taxon>
        <taxon>Dinosauria</taxon>
        <taxon>Saurischia</taxon>
        <taxon>Theropoda</taxon>
        <taxon>Coelurosauria</taxon>
        <taxon>Aves</taxon>
        <taxon>Neognathae</taxon>
        <taxon>Neoaves</taxon>
        <taxon>Telluraves</taxon>
        <taxon>Australaves</taxon>
        <taxon>Passeriformes</taxon>
        <taxon>Corvoidea</taxon>
        <taxon>Corvidae</taxon>
        <taxon>Aphelocoma</taxon>
    </lineage>
</organism>
<evidence type="ECO:0000313" key="2">
    <source>
        <dbReference type="EMBL" id="NWY14952.1"/>
    </source>
</evidence>
<feature type="region of interest" description="Disordered" evidence="1">
    <location>
        <begin position="133"/>
        <end position="161"/>
    </location>
</feature>
<dbReference type="GO" id="GO:0000796">
    <property type="term" value="C:condensin complex"/>
    <property type="evidence" value="ECO:0007669"/>
    <property type="project" value="TreeGrafter"/>
</dbReference>
<evidence type="ECO:0000313" key="3">
    <source>
        <dbReference type="Proteomes" id="UP000575874"/>
    </source>
</evidence>